<evidence type="ECO:0000256" key="3">
    <source>
        <dbReference type="ARBA" id="ARBA00022449"/>
    </source>
</evidence>
<feature type="transmembrane region" description="Helical" evidence="7">
    <location>
        <begin position="471"/>
        <end position="492"/>
    </location>
</feature>
<evidence type="ECO:0000256" key="7">
    <source>
        <dbReference type="SAM" id="Phobius"/>
    </source>
</evidence>
<reference evidence="8 9" key="1">
    <citation type="journal article" date="2019" name="PLoS Negl. Trop. Dis.">
        <title>Whole genome sequencing of Entamoeba nuttalli reveals mammalian host-related molecular signatures and a novel octapeptide-repeat surface protein.</title>
        <authorList>
            <person name="Tanaka M."/>
            <person name="Makiuchi T."/>
            <person name="Komiyama T."/>
            <person name="Shiina T."/>
            <person name="Osaki K."/>
            <person name="Tachibana H."/>
        </authorList>
    </citation>
    <scope>NUCLEOTIDE SEQUENCE [LARGE SCALE GENOMIC DNA]</scope>
    <source>
        <strain evidence="8 9">P19-061405</strain>
    </source>
</reference>
<name>A0ABQ0D9J8_9EUKA</name>
<feature type="transmembrane region" description="Helical" evidence="7">
    <location>
        <begin position="28"/>
        <end position="46"/>
    </location>
</feature>
<evidence type="ECO:0000256" key="2">
    <source>
        <dbReference type="ARBA" id="ARBA00005364"/>
    </source>
</evidence>
<keyword evidence="9" id="KW-1185">Reference proteome</keyword>
<comment type="caution">
    <text evidence="8">The sequence shown here is derived from an EMBL/GenBank/DDBJ whole genome shotgun (WGS) entry which is preliminary data.</text>
</comment>
<feature type="transmembrane region" description="Helical" evidence="7">
    <location>
        <begin position="163"/>
        <end position="184"/>
    </location>
</feature>
<feature type="transmembrane region" description="Helical" evidence="7">
    <location>
        <begin position="73"/>
        <end position="97"/>
    </location>
</feature>
<feature type="transmembrane region" description="Helical" evidence="7">
    <location>
        <begin position="367"/>
        <end position="389"/>
    </location>
</feature>
<feature type="transmembrane region" description="Helical" evidence="7">
    <location>
        <begin position="504"/>
        <end position="525"/>
    </location>
</feature>
<feature type="transmembrane region" description="Helical" evidence="7">
    <location>
        <begin position="401"/>
        <end position="421"/>
    </location>
</feature>
<evidence type="ECO:0000256" key="1">
    <source>
        <dbReference type="ARBA" id="ARBA00004141"/>
    </source>
</evidence>
<evidence type="ECO:0000313" key="9">
    <source>
        <dbReference type="Proteomes" id="UP001628156"/>
    </source>
</evidence>
<feature type="transmembrane region" description="Helical" evidence="7">
    <location>
        <begin position="134"/>
        <end position="151"/>
    </location>
</feature>
<accession>A0ABQ0D9J8</accession>
<sequence>MTSQSITQTWLDLFNEVPVSVFEKYGGFILYFYIIFQCGYGTHYLVDRYIIPIFNKYSIICNYVFKTNYFTPLIIQTGSCLPELCIGILGLIFMKYYSTSSSLIIGSSFESVVIMSGLSIILSHDFIEIAKISFIREALILLISILFYYIFAKSLNSQDDLKIGQILLWLSLGVYLFYILAIYLTNKLSKEIVISKGFLNNTTPLNITENDGIPNKLHSELQLFKSPDYSNVSYSSSQWSEHWTDLYFDELVIRKDRSPHSPPLISINIDDISYIICDNLDNKIFDIYTIDHKQFGFRSSRRMEWVESLNKMIVSNSFDIGITCKDLLCENQITERLVDGFVWNIFYPIIKLFKITIPFKLFKGSSLISIILSLSYLSIFGFIEILLSIRLQKIFNLPSDVLAVSIISILGNGMRHFINAWNAGRMNCGNLAIIQGYSQSIFMLLVSSSLPWLVFIYLIKPVMSISSTFSPNVLEFSIGSLFFLIIIHLLLSLNNTNVAIGKKFGFTLLMVFMFLFVLVLIPPFLLSF</sequence>
<organism evidence="8 9">
    <name type="scientific">Entamoeba nuttalli</name>
    <dbReference type="NCBI Taxonomy" id="412467"/>
    <lineage>
        <taxon>Eukaryota</taxon>
        <taxon>Amoebozoa</taxon>
        <taxon>Evosea</taxon>
        <taxon>Archamoebae</taxon>
        <taxon>Mastigamoebida</taxon>
        <taxon>Entamoebidae</taxon>
        <taxon>Entamoeba</taxon>
    </lineage>
</organism>
<evidence type="ECO:0000313" key="8">
    <source>
        <dbReference type="EMBL" id="GAB1219532.1"/>
    </source>
</evidence>
<dbReference type="InterPro" id="IPR004481">
    <property type="entry name" value="K/Na/Ca-exchanger"/>
</dbReference>
<protein>
    <recommendedName>
        <fullName evidence="10">Sodium/calcium exchanger protein</fullName>
    </recommendedName>
</protein>
<dbReference type="PANTHER" id="PTHR10846">
    <property type="entry name" value="SODIUM/POTASSIUM/CALCIUM EXCHANGER"/>
    <property type="match status" value="1"/>
</dbReference>
<keyword evidence="4 7" id="KW-0812">Transmembrane</keyword>
<evidence type="ECO:0000256" key="5">
    <source>
        <dbReference type="ARBA" id="ARBA00022989"/>
    </source>
</evidence>
<feature type="transmembrane region" description="Helical" evidence="7">
    <location>
        <begin position="103"/>
        <end position="122"/>
    </location>
</feature>
<keyword evidence="6 7" id="KW-0472">Membrane</keyword>
<dbReference type="EMBL" id="BAAFRS010000037">
    <property type="protein sequence ID" value="GAB1219532.1"/>
    <property type="molecule type" value="Genomic_DNA"/>
</dbReference>
<dbReference type="SUPFAM" id="SSF50729">
    <property type="entry name" value="PH domain-like"/>
    <property type="match status" value="1"/>
</dbReference>
<keyword evidence="3" id="KW-0050">Antiport</keyword>
<evidence type="ECO:0000256" key="6">
    <source>
        <dbReference type="ARBA" id="ARBA00023136"/>
    </source>
</evidence>
<dbReference type="Proteomes" id="UP001628156">
    <property type="component" value="Unassembled WGS sequence"/>
</dbReference>
<keyword evidence="5 7" id="KW-1133">Transmembrane helix</keyword>
<evidence type="ECO:0008006" key="10">
    <source>
        <dbReference type="Google" id="ProtNLM"/>
    </source>
</evidence>
<feature type="transmembrane region" description="Helical" evidence="7">
    <location>
        <begin position="441"/>
        <end position="459"/>
    </location>
</feature>
<evidence type="ECO:0000256" key="4">
    <source>
        <dbReference type="ARBA" id="ARBA00022692"/>
    </source>
</evidence>
<comment type="similarity">
    <text evidence="2">Belongs to the Ca(2+):cation antiporter (CaCA) (TC 2.A.19) family. SLC24A subfamily.</text>
</comment>
<dbReference type="PANTHER" id="PTHR10846:SF73">
    <property type="entry name" value="SODIUM_CALCIUM EXCHANGER MEMBRANE REGION DOMAIN-CONTAINING PROTEIN"/>
    <property type="match status" value="1"/>
</dbReference>
<gene>
    <name evidence="8" type="ORF">ENUP19_0037G0045</name>
</gene>
<keyword evidence="3" id="KW-0813">Transport</keyword>
<proteinExistence type="inferred from homology"/>
<comment type="subcellular location">
    <subcellularLocation>
        <location evidence="1">Membrane</location>
        <topology evidence="1">Multi-pass membrane protein</topology>
    </subcellularLocation>
</comment>